<evidence type="ECO:0000256" key="2">
    <source>
        <dbReference type="SAM" id="MobiDB-lite"/>
    </source>
</evidence>
<protein>
    <recommendedName>
        <fullName evidence="5">Subtilin biosynthesis protein spaC</fullName>
    </recommendedName>
</protein>
<dbReference type="Pfam" id="PF05147">
    <property type="entry name" value="LANC_like"/>
    <property type="match status" value="1"/>
</dbReference>
<dbReference type="EMBL" id="BHXC01000006">
    <property type="protein sequence ID" value="GCB88913.1"/>
    <property type="molecule type" value="Genomic_DNA"/>
</dbReference>
<proteinExistence type="predicted"/>
<feature type="region of interest" description="Disordered" evidence="2">
    <location>
        <begin position="1"/>
        <end position="22"/>
    </location>
</feature>
<evidence type="ECO:0000313" key="4">
    <source>
        <dbReference type="Proteomes" id="UP000288351"/>
    </source>
</evidence>
<keyword evidence="1" id="KW-0479">Metal-binding</keyword>
<evidence type="ECO:0000313" key="3">
    <source>
        <dbReference type="EMBL" id="GCB88913.1"/>
    </source>
</evidence>
<dbReference type="GO" id="GO:0031179">
    <property type="term" value="P:peptide modification"/>
    <property type="evidence" value="ECO:0007669"/>
    <property type="project" value="InterPro"/>
</dbReference>
<sequence>MPLHSRTGHTAAVHPRPSPAREARWRAHALQDAVLLLDRYVERAGTGQAPGAGGHPSDPGVPVLARLVADRGEPVATAAASRATAVWARTAGRGAGHPGLYDGGLAGTLVGLRQAATLHPALHQVADRLADRLPARILAGAARTTPGAVTFRDYDLILGPAGTLLALSSAAPERHRVLVRLGRCLAALCAADGLDGLRTHYPEHPQLGWLDGRINTGTGHGVAGVLTALAVAARQAEEGDASAAPELAAALRRTSRWLRGQSFVDARGIRSWDGAGPEAAPPGGARRRQAWCYGAPGVSWALWDAGDTLRDPAVRDFAGAAFDTLAAGYDEDFHLFGDHLGDRLGLCHGAAGVLAVADALHRHARLPSATALRARLLAHLDAHRAGTRALGEERMGLLGGAGGTLSAVLTATGGARDWLPCLGLR</sequence>
<keyword evidence="1" id="KW-0862">Zinc</keyword>
<dbReference type="PRINTS" id="PR01955">
    <property type="entry name" value="LANCFRANKIA"/>
</dbReference>
<dbReference type="GO" id="GO:0046872">
    <property type="term" value="F:metal ion binding"/>
    <property type="evidence" value="ECO:0007669"/>
    <property type="project" value="UniProtKB-KW"/>
</dbReference>
<accession>A0A401QUB4</accession>
<gene>
    <name evidence="3" type="ORF">SALB_01586</name>
</gene>
<dbReference type="InterPro" id="IPR007822">
    <property type="entry name" value="LANC-like"/>
</dbReference>
<evidence type="ECO:0008006" key="5">
    <source>
        <dbReference type="Google" id="ProtNLM"/>
    </source>
</evidence>
<comment type="caution">
    <text evidence="3">The sequence shown here is derived from an EMBL/GenBank/DDBJ whole genome shotgun (WGS) entry which is preliminary data.</text>
</comment>
<feature type="binding site" evidence="1">
    <location>
        <position position="292"/>
    </location>
    <ligand>
        <name>Zn(2+)</name>
        <dbReference type="ChEBI" id="CHEBI:29105"/>
    </ligand>
</feature>
<dbReference type="AlphaFoldDB" id="A0A401QUB4"/>
<dbReference type="Proteomes" id="UP000288351">
    <property type="component" value="Unassembled WGS sequence"/>
</dbReference>
<dbReference type="RefSeq" id="WP_020930404.1">
    <property type="nucleotide sequence ID" value="NZ_BHXC01000006.1"/>
</dbReference>
<organism evidence="3 4">
    <name type="scientific">Streptomyces noursei</name>
    <name type="common">Streptomyces albulus</name>
    <dbReference type="NCBI Taxonomy" id="1971"/>
    <lineage>
        <taxon>Bacteria</taxon>
        <taxon>Bacillati</taxon>
        <taxon>Actinomycetota</taxon>
        <taxon>Actinomycetes</taxon>
        <taxon>Kitasatosporales</taxon>
        <taxon>Streptomycetaceae</taxon>
        <taxon>Streptomyces</taxon>
    </lineage>
</organism>
<name>A0A401QUB4_STRNR</name>
<feature type="binding site" evidence="1">
    <location>
        <position position="347"/>
    </location>
    <ligand>
        <name>Zn(2+)</name>
        <dbReference type="ChEBI" id="CHEBI:29105"/>
    </ligand>
</feature>
<evidence type="ECO:0000256" key="1">
    <source>
        <dbReference type="PIRSR" id="PIRSR607822-1"/>
    </source>
</evidence>
<feature type="binding site" evidence="1">
    <location>
        <position position="348"/>
    </location>
    <ligand>
        <name>Zn(2+)</name>
        <dbReference type="ChEBI" id="CHEBI:29105"/>
    </ligand>
</feature>
<reference evidence="3 4" key="1">
    <citation type="journal article" date="2019" name="Microbiol. Resour. Announc.">
        <title>Draft Genome Sequence of the Most Traditional epsilon-Poly-l-Lysine Producer, Streptomyces albulus NBRC14147.</title>
        <authorList>
            <person name="Yamanaka K."/>
            <person name="Hamano Y."/>
        </authorList>
    </citation>
    <scope>NUCLEOTIDE SEQUENCE [LARGE SCALE GENOMIC DNA]</scope>
    <source>
        <strain evidence="3 4">NBRC 14147</strain>
    </source>
</reference>
<dbReference type="SMART" id="SM01260">
    <property type="entry name" value="LANC_like"/>
    <property type="match status" value="1"/>
</dbReference>
<dbReference type="SUPFAM" id="SSF158745">
    <property type="entry name" value="LanC-like"/>
    <property type="match status" value="1"/>
</dbReference>
<dbReference type="PRINTS" id="PR01950">
    <property type="entry name" value="LANCSUPER"/>
</dbReference>
<dbReference type="Gene3D" id="1.50.10.20">
    <property type="match status" value="1"/>
</dbReference>